<keyword evidence="2" id="KW-0378">Hydrolase</keyword>
<gene>
    <name evidence="8" type="ORF">HETSPECPRED_003643</name>
</gene>
<dbReference type="OrthoDB" id="5369907at2759"/>
<keyword evidence="9" id="KW-1185">Reference proteome</keyword>
<dbReference type="Gene3D" id="3.40.50.10810">
    <property type="entry name" value="Tandem AAA-ATPase domain"/>
    <property type="match status" value="1"/>
</dbReference>
<dbReference type="PANTHER" id="PTHR45626">
    <property type="entry name" value="TRANSCRIPTION TERMINATION FACTOR 2-RELATED"/>
    <property type="match status" value="1"/>
</dbReference>
<dbReference type="InterPro" id="IPR014001">
    <property type="entry name" value="Helicase_ATP-bd"/>
</dbReference>
<name>A0A8H3PHS0_9LECA</name>
<dbReference type="Pfam" id="PF00271">
    <property type="entry name" value="Helicase_C"/>
    <property type="match status" value="1"/>
</dbReference>
<evidence type="ECO:0000256" key="4">
    <source>
        <dbReference type="ARBA" id="ARBA00022840"/>
    </source>
</evidence>
<sequence>MASGVRGTEGINFSYRKPHILASTLGFNTAVEMKHFFHGPRIWPIFEAFAKDYIWPQQQEAVDTGIPRGRGVDQATVEERLIVGERDGSDKYSYDQTDKSEWDAIDHRAFMVYRIKMANIKSAAGLFYNSHLSDSDIISAIWAITKYLEYSQAPSRQNKKSTTVASSKPSGDDMKRRSTKGKGSKPKPSTTKSSATKSSATKSSATKPSATKPSAKKPSASKPSANMASPEPSDDDMEHPTTGGKGLKPGAVDETITMATPELSDDDVEHPTTGGKSLKLLHELYPDSGFMNDDEADEQADEEHLNSSDSNESSDDEANRNHGHPTTAIKKPFAYDHERTAHQTEAPLGSEHEHETSHDEAPWLSPEELPEEPEVARKLSNAEIMKLENPSTTLNLKYRWWQTWVIDRVCEKFSSQQVEEEIDYAKSLDSLCDEESHMYIVNETKKMAIDQMKYDPPNEQFAEEFARAQSLLDSTLYQRDDVERACRLLQIPWNGPNTIYRIPGMAISQQLRDWQVVGIKALLDFASDDDIRGCILADVVGLGKTWVLIGAVMSLHTEIENTTLPPTLIVVPPPLVTQWLRAIELIAPDFFTVIKYHGDKRSGRQQPVASEKALLEPLTKDHSLFTAKSKKPILVVTTYETWADRHGPIALKRWRKKMGIDESDLDANDPKWPANLSGKFSLGIFDESHMLKTLATRISIAILWLDLNFHFFASATPIPNGIEDLAGYVKFIAPKDGGESLWTKESLKKMDIKRKADPFFLDDDHPGTKLRITEHGIKQYLLHGGIPVQAQGQRLAMLWTKFMLRRTNASRIPIGVGPTIGDQLPGLSAVAIECSYSDKERTEYETKEAKILKLPPPGQDRPTDFKAPKYSLTMHRSLQLLTASLNLSTLDTKFKLKSANLKKLFGEPNFSEKWFSHLVAGGVKGDDVLGRVAALLDGSPKLRALIKNLRDQVSISGSYWQRLTIMQTIRDQDKAMIFVQIPATGVLVYVVLKLIGLEVGHISAYMTSTERQATVDRFNKKGSGLMALVMPYAIAAVGLNLQNDCWRVHCFEQPHNIAIASQAIGRARRLGNPSKWVYVYEYTIPNTFDSRGVKRNIEKAIPQAFAELNQNVIFMKGPEDDEDEDQEFTTIDWVEYNGVVQKRSEAELAHGGPLDLPNLDPFELIVAILQNNRGKKFVH</sequence>
<evidence type="ECO:0000259" key="7">
    <source>
        <dbReference type="PROSITE" id="PS51194"/>
    </source>
</evidence>
<dbReference type="Proteomes" id="UP000664521">
    <property type="component" value="Unassembled WGS sequence"/>
</dbReference>
<feature type="compositionally biased region" description="Polar residues" evidence="5">
    <location>
        <begin position="153"/>
        <end position="169"/>
    </location>
</feature>
<dbReference type="PANTHER" id="PTHR45626:SF17">
    <property type="entry name" value="HELICASE-LIKE TRANSCRIPTION FACTOR"/>
    <property type="match status" value="1"/>
</dbReference>
<dbReference type="SUPFAM" id="SSF52540">
    <property type="entry name" value="P-loop containing nucleoside triphosphate hydrolases"/>
    <property type="match status" value="2"/>
</dbReference>
<feature type="compositionally biased region" description="Acidic residues" evidence="5">
    <location>
        <begin position="292"/>
        <end position="301"/>
    </location>
</feature>
<evidence type="ECO:0000256" key="2">
    <source>
        <dbReference type="ARBA" id="ARBA00022801"/>
    </source>
</evidence>
<evidence type="ECO:0000256" key="1">
    <source>
        <dbReference type="ARBA" id="ARBA00022741"/>
    </source>
</evidence>
<dbReference type="GO" id="GO:0004386">
    <property type="term" value="F:helicase activity"/>
    <property type="evidence" value="ECO:0007669"/>
    <property type="project" value="UniProtKB-KW"/>
</dbReference>
<dbReference type="Pfam" id="PF00176">
    <property type="entry name" value="SNF2-rel_dom"/>
    <property type="match status" value="1"/>
</dbReference>
<dbReference type="InterPro" id="IPR049730">
    <property type="entry name" value="SNF2/RAD54-like_C"/>
</dbReference>
<proteinExistence type="predicted"/>
<dbReference type="PROSITE" id="PS51192">
    <property type="entry name" value="HELICASE_ATP_BIND_1"/>
    <property type="match status" value="1"/>
</dbReference>
<feature type="domain" description="Helicase C-terminal" evidence="7">
    <location>
        <begin position="941"/>
        <end position="1109"/>
    </location>
</feature>
<dbReference type="GO" id="GO:0008094">
    <property type="term" value="F:ATP-dependent activity, acting on DNA"/>
    <property type="evidence" value="ECO:0007669"/>
    <property type="project" value="TreeGrafter"/>
</dbReference>
<keyword evidence="4" id="KW-0067">ATP-binding</keyword>
<dbReference type="InterPro" id="IPR000330">
    <property type="entry name" value="SNF2_N"/>
</dbReference>
<evidence type="ECO:0008006" key="10">
    <source>
        <dbReference type="Google" id="ProtNLM"/>
    </source>
</evidence>
<dbReference type="GO" id="GO:0005634">
    <property type="term" value="C:nucleus"/>
    <property type="evidence" value="ECO:0007669"/>
    <property type="project" value="TreeGrafter"/>
</dbReference>
<evidence type="ECO:0000256" key="3">
    <source>
        <dbReference type="ARBA" id="ARBA00022806"/>
    </source>
</evidence>
<protein>
    <recommendedName>
        <fullName evidence="10">Helicase ATP-binding domain-containing protein</fullName>
    </recommendedName>
</protein>
<dbReference type="AlphaFoldDB" id="A0A8H3PHS0"/>
<accession>A0A8H3PHS0</accession>
<dbReference type="EMBL" id="CAJPDS010000209">
    <property type="protein sequence ID" value="CAF9941581.1"/>
    <property type="molecule type" value="Genomic_DNA"/>
</dbReference>
<dbReference type="Gene3D" id="3.40.50.300">
    <property type="entry name" value="P-loop containing nucleotide triphosphate hydrolases"/>
    <property type="match status" value="1"/>
</dbReference>
<comment type="caution">
    <text evidence="8">The sequence shown here is derived from an EMBL/GenBank/DDBJ whole genome shotgun (WGS) entry which is preliminary data.</text>
</comment>
<feature type="compositionally biased region" description="Low complexity" evidence="5">
    <location>
        <begin position="186"/>
        <end position="225"/>
    </location>
</feature>
<evidence type="ECO:0000256" key="5">
    <source>
        <dbReference type="SAM" id="MobiDB-lite"/>
    </source>
</evidence>
<dbReference type="InterPro" id="IPR038718">
    <property type="entry name" value="SNF2-like_sf"/>
</dbReference>
<reference evidence="8" key="1">
    <citation type="submission" date="2021-03" db="EMBL/GenBank/DDBJ databases">
        <authorList>
            <person name="Tagirdzhanova G."/>
        </authorList>
    </citation>
    <scope>NUCLEOTIDE SEQUENCE</scope>
</reference>
<feature type="compositionally biased region" description="Basic and acidic residues" evidence="5">
    <location>
        <begin position="350"/>
        <end position="361"/>
    </location>
</feature>
<dbReference type="GO" id="GO:0005524">
    <property type="term" value="F:ATP binding"/>
    <property type="evidence" value="ECO:0007669"/>
    <property type="project" value="UniProtKB-KW"/>
</dbReference>
<feature type="region of interest" description="Disordered" evidence="5">
    <location>
        <begin position="153"/>
        <end position="332"/>
    </location>
</feature>
<dbReference type="InterPro" id="IPR001650">
    <property type="entry name" value="Helicase_C-like"/>
</dbReference>
<dbReference type="InterPro" id="IPR027417">
    <property type="entry name" value="P-loop_NTPase"/>
</dbReference>
<dbReference type="PROSITE" id="PS51194">
    <property type="entry name" value="HELICASE_CTER"/>
    <property type="match status" value="1"/>
</dbReference>
<evidence type="ECO:0000313" key="9">
    <source>
        <dbReference type="Proteomes" id="UP000664521"/>
    </source>
</evidence>
<dbReference type="GO" id="GO:0006281">
    <property type="term" value="P:DNA repair"/>
    <property type="evidence" value="ECO:0007669"/>
    <property type="project" value="TreeGrafter"/>
</dbReference>
<keyword evidence="1" id="KW-0547">Nucleotide-binding</keyword>
<keyword evidence="3" id="KW-0347">Helicase</keyword>
<organism evidence="8 9">
    <name type="scientific">Heterodermia speciosa</name>
    <dbReference type="NCBI Taxonomy" id="116794"/>
    <lineage>
        <taxon>Eukaryota</taxon>
        <taxon>Fungi</taxon>
        <taxon>Dikarya</taxon>
        <taxon>Ascomycota</taxon>
        <taxon>Pezizomycotina</taxon>
        <taxon>Lecanoromycetes</taxon>
        <taxon>OSLEUM clade</taxon>
        <taxon>Lecanoromycetidae</taxon>
        <taxon>Caliciales</taxon>
        <taxon>Physciaceae</taxon>
        <taxon>Heterodermia</taxon>
    </lineage>
</organism>
<dbReference type="SMART" id="SM00487">
    <property type="entry name" value="DEXDc"/>
    <property type="match status" value="1"/>
</dbReference>
<evidence type="ECO:0000259" key="6">
    <source>
        <dbReference type="PROSITE" id="PS51192"/>
    </source>
</evidence>
<dbReference type="CDD" id="cd18793">
    <property type="entry name" value="SF2_C_SNF"/>
    <property type="match status" value="1"/>
</dbReference>
<dbReference type="InterPro" id="IPR050628">
    <property type="entry name" value="SNF2_RAD54_helicase_TF"/>
</dbReference>
<dbReference type="SMART" id="SM00490">
    <property type="entry name" value="HELICc"/>
    <property type="match status" value="1"/>
</dbReference>
<feature type="domain" description="Helicase ATP-binding" evidence="6">
    <location>
        <begin position="525"/>
        <end position="735"/>
    </location>
</feature>
<evidence type="ECO:0000313" key="8">
    <source>
        <dbReference type="EMBL" id="CAF9941581.1"/>
    </source>
</evidence>
<dbReference type="GO" id="GO:0016787">
    <property type="term" value="F:hydrolase activity"/>
    <property type="evidence" value="ECO:0007669"/>
    <property type="project" value="UniProtKB-KW"/>
</dbReference>
<feature type="region of interest" description="Disordered" evidence="5">
    <location>
        <begin position="346"/>
        <end position="375"/>
    </location>
</feature>